<keyword evidence="4" id="KW-1185">Reference proteome</keyword>
<dbReference type="Proteomes" id="UP000612893">
    <property type="component" value="Unassembled WGS sequence"/>
</dbReference>
<name>A0A934K6Z8_9BACT</name>
<dbReference type="SUPFAM" id="SSF140453">
    <property type="entry name" value="EsxAB dimer-like"/>
    <property type="match status" value="1"/>
</dbReference>
<proteinExistence type="inferred from homology"/>
<evidence type="ECO:0000313" key="3">
    <source>
        <dbReference type="EMBL" id="MBJ7600059.1"/>
    </source>
</evidence>
<evidence type="ECO:0000256" key="2">
    <source>
        <dbReference type="SAM" id="MobiDB-lite"/>
    </source>
</evidence>
<dbReference type="InterPro" id="IPR010310">
    <property type="entry name" value="T7SS_ESAT-6-like"/>
</dbReference>
<dbReference type="RefSeq" id="WP_338203745.1">
    <property type="nucleotide sequence ID" value="NZ_JAEKNR010000185.1"/>
</dbReference>
<dbReference type="Pfam" id="PF06013">
    <property type="entry name" value="WXG100"/>
    <property type="match status" value="1"/>
</dbReference>
<sequence>MPAGGGGGSFQTELPTMEVASRHVYEVNAQIQATLSNLLARLDPLMNTWQGSAATSFQVLKQRWHDDATKLNQALRGIGDGLVSNTRNYATTEDTNRQGFGSISSRLG</sequence>
<comment type="similarity">
    <text evidence="1">Belongs to the WXG100 family.</text>
</comment>
<evidence type="ECO:0000256" key="1">
    <source>
        <dbReference type="RuleBase" id="RU362001"/>
    </source>
</evidence>
<gene>
    <name evidence="3" type="ORF">JF922_18525</name>
</gene>
<organism evidence="3 4">
    <name type="scientific">Candidatus Nephthysia bennettiae</name>
    <dbReference type="NCBI Taxonomy" id="3127016"/>
    <lineage>
        <taxon>Bacteria</taxon>
        <taxon>Bacillati</taxon>
        <taxon>Candidatus Dormiibacterota</taxon>
        <taxon>Candidatus Dormibacteria</taxon>
        <taxon>Candidatus Dormibacterales</taxon>
        <taxon>Candidatus Dormibacteraceae</taxon>
        <taxon>Candidatus Nephthysia</taxon>
    </lineage>
</organism>
<comment type="caution">
    <text evidence="3">The sequence shown here is derived from an EMBL/GenBank/DDBJ whole genome shotgun (WGS) entry which is preliminary data.</text>
</comment>
<protein>
    <recommendedName>
        <fullName evidence="1">ESAT-6-like protein</fullName>
    </recommendedName>
</protein>
<dbReference type="AlphaFoldDB" id="A0A934K6Z8"/>
<dbReference type="NCBIfam" id="TIGR03930">
    <property type="entry name" value="WXG100_ESAT6"/>
    <property type="match status" value="1"/>
</dbReference>
<evidence type="ECO:0000313" key="4">
    <source>
        <dbReference type="Proteomes" id="UP000612893"/>
    </source>
</evidence>
<feature type="region of interest" description="Disordered" evidence="2">
    <location>
        <begin position="89"/>
        <end position="108"/>
    </location>
</feature>
<dbReference type="InterPro" id="IPR036689">
    <property type="entry name" value="ESAT-6-like_sf"/>
</dbReference>
<dbReference type="Gene3D" id="1.10.287.1060">
    <property type="entry name" value="ESAT-6-like"/>
    <property type="match status" value="1"/>
</dbReference>
<reference evidence="3" key="1">
    <citation type="submission" date="2020-10" db="EMBL/GenBank/DDBJ databases">
        <title>Ca. Dormibacterota MAGs.</title>
        <authorList>
            <person name="Montgomery K."/>
        </authorList>
    </citation>
    <scope>NUCLEOTIDE SEQUENCE [LARGE SCALE GENOMIC DNA]</scope>
    <source>
        <strain evidence="3">SC8812_S17_10</strain>
    </source>
</reference>
<dbReference type="EMBL" id="JAEKNR010000185">
    <property type="protein sequence ID" value="MBJ7600059.1"/>
    <property type="molecule type" value="Genomic_DNA"/>
</dbReference>
<accession>A0A934K6Z8</accession>